<evidence type="ECO:0000313" key="2">
    <source>
        <dbReference type="EMBL" id="STQ43600.1"/>
    </source>
</evidence>
<dbReference type="GO" id="GO:0003905">
    <property type="term" value="F:alkylbase DNA N-glycosylase activity"/>
    <property type="evidence" value="ECO:0007669"/>
    <property type="project" value="UniProtKB-EC"/>
</dbReference>
<dbReference type="InterPro" id="IPR010316">
    <property type="entry name" value="AlkA_N"/>
</dbReference>
<name>A0A377N983_9GAMM</name>
<dbReference type="SUPFAM" id="SSF55945">
    <property type="entry name" value="TATA-box binding protein-like"/>
    <property type="match status" value="1"/>
</dbReference>
<gene>
    <name evidence="2" type="primary">alkA_1</name>
    <name evidence="2" type="ORF">NCTC12157_01293</name>
</gene>
<keyword evidence="2" id="KW-0326">Glycosidase</keyword>
<accession>A0A377N983</accession>
<evidence type="ECO:0000259" key="1">
    <source>
        <dbReference type="Pfam" id="PF06029"/>
    </source>
</evidence>
<dbReference type="Proteomes" id="UP000254304">
    <property type="component" value="Unassembled WGS sequence"/>
</dbReference>
<protein>
    <submittedName>
        <fullName evidence="2">DNA-3-methyladenine glycosylase 2</fullName>
        <ecNumber evidence="2">3.2.2.21</ecNumber>
    </submittedName>
</protein>
<proteinExistence type="predicted"/>
<dbReference type="Pfam" id="PF06029">
    <property type="entry name" value="AlkA_N"/>
    <property type="match status" value="1"/>
</dbReference>
<organism evidence="2 3">
    <name type="scientific">Ewingella americana</name>
    <dbReference type="NCBI Taxonomy" id="41202"/>
    <lineage>
        <taxon>Bacteria</taxon>
        <taxon>Pseudomonadati</taxon>
        <taxon>Pseudomonadota</taxon>
        <taxon>Gammaproteobacteria</taxon>
        <taxon>Enterobacterales</taxon>
        <taxon>Yersiniaceae</taxon>
        <taxon>Ewingella</taxon>
    </lineage>
</organism>
<dbReference type="EC" id="3.2.2.21" evidence="2"/>
<dbReference type="EMBL" id="UGGO01000001">
    <property type="protein sequence ID" value="STQ43600.1"/>
    <property type="molecule type" value="Genomic_DNA"/>
</dbReference>
<reference evidence="2 3" key="1">
    <citation type="submission" date="2018-06" db="EMBL/GenBank/DDBJ databases">
        <authorList>
            <consortium name="Pathogen Informatics"/>
            <person name="Doyle S."/>
        </authorList>
    </citation>
    <scope>NUCLEOTIDE SEQUENCE [LARGE SCALE GENOMIC DNA]</scope>
    <source>
        <strain evidence="2 3">NCTC12157</strain>
    </source>
</reference>
<evidence type="ECO:0000313" key="3">
    <source>
        <dbReference type="Proteomes" id="UP000254304"/>
    </source>
</evidence>
<keyword evidence="2" id="KW-0378">Hydrolase</keyword>
<dbReference type="AlphaFoldDB" id="A0A377N983"/>
<sequence length="74" mass="7987">MTKPRYLPYTPPYDWGWMNSFLGARALAGVEQMLDGFYQRTLVVESETGAIAGVVAITAIAGKKLRGAEPLAVA</sequence>
<dbReference type="InterPro" id="IPR037046">
    <property type="entry name" value="AlkA_N_sf"/>
</dbReference>
<feature type="domain" description="DNA-3-methyladenine glycosylase AlkA N-terminal" evidence="1">
    <location>
        <begin position="7"/>
        <end position="59"/>
    </location>
</feature>
<dbReference type="Gene3D" id="3.30.310.20">
    <property type="entry name" value="DNA-3-methyladenine glycosylase AlkA, N-terminal domain"/>
    <property type="match status" value="1"/>
</dbReference>